<evidence type="ECO:0000259" key="10">
    <source>
        <dbReference type="Pfam" id="PF18404"/>
    </source>
</evidence>
<sequence length="1741" mass="187537">MMVSVFERGRGSHRGGVSLVPLRVLALAAAFFLCAPLAALASTSTGGKSMTVSLTTPWTSGTTLLHEAAELLDTFDGERSGDRDRDRDRANLVWKFVDAWVKQDTTRSEDGDDRTCFARVLETAEGIVTPTQVKFLKAGLLAREASPKAALFERLADQTVAAAGGDASRLGCCSIQVGRQIFDDWRDAASKLQSGQLDAFLAAHEDSPNFLRSHLVGEDHVRSSNEGVTAILNAALGSDCHAALHPLLSEQGGWTYAWRPVVPSSCLRGGDLGSCGGLGADTKVAVAGFGVELAIKNMEYKAVDDSAVELSEAERDSENQAASIGAVRGFLFDTLLKRGEGNETVRREVLAFKDALEKREREENSAGSGELRAWHLDYMGLQAAQRILSAKDPLSAMGDISTAFPALSNSLSKLVASPKLKAEVNRLQKRYGNALPELPELFVNGLRVDKEQVHLHTMLAFFRTEMSLTRDLALASGLTSKQASRAIAQARPELSGGAGESEEDGAKGDSTAESLRRSLAPHTRVCSALDDAGVQWMNDIEKDRRYDGISSHLQNLFPVNYFGMLMESGTLVPQYRKNLFHLVAFLDVSNPLSGNVCEGLREILDSGEAVRLGVVAYSQSDLQSGGGARDGDDGSAALARAFQVVRKAAGAKAACSLLRDVAAHSDTGKGALASAGKKYAKKLKRDHSKALESTWTGNAPQPDSKAAGYLEQAVERARGAAGLAEASGMASGDGVALTVNGIFASDSATLALSWRSAGHNFAGFGEFFFREVQPYLKEEVERARDLYRQQRISQDQDALPELVRTDFCVPRFNAALFSRVLALAEDPGAEAQQDSESDPGSSIGSVDFSEPGTAAHGALFDPSLRWVEAAGRNGPNIAEESGDSSKGVVGGYVAVVGDGDAGYRTFCSAAGHLASKAARGARHAASGIGAVISFVPNPAGAATPLHGFVRAVSESVASDADAVTAFAEACKAHDSAEALDAALRSGEVRAEMTETVGEPSSEVPAGLGLSPGSSAIVSSSLVVPVTAASSQADLEADLLLLDVVFSRALFGAAIAEAVGAAEAGSEGSEGAPSAMAASSFLLGALHGGRGRANPRLVKEDAYTEHAAGVVKEITSKCKRSCVRFDLGGGADKSAESWGGEGGHVDIVLIVDPLSKFAQRASPLLSFLGNAFSGTLTLVLWPKFGFEDLPLKTYYAYAAPEWPDMASLSAWPPRTAARFTSLPATTTLSTQLDTPQAWLTGATAASLDLDNLKLEDLGSGATTLHAEFEIESLIVSGSCIDQTAMAQRAWQDVYPTGLRLMMGERRGKGEGEGDAVATALPPSRLVDTSVMKNHGYFQLKASPGVFDLGLVPGCSEDMFAFAGGESSRGITVTGFDGLGDLELQVERRGNGGADVMKCEIEAAERAEDGDGEEEERGVEERPRTSWLSRLWGRGTGGSQLQSWRPKDKTLNIFSVASGHLYERFLRIMILSVLKNTKSNVKFWLIKNYMSPKLKRVLPEMAEQYGFEYELITYKWPSWVLRQTEKQRIIWAYKILFLDVIFPVSLDRVIYVDADQVVRSDLMELQQMDIKNRVYAYTPFCDNDKEMDGFRFWKQGFWKSHLRGRNYHISALYLVDLKQFRMRGAGDQLRVLYNGLAKDPNSLANLDQDLPNYAQDLVPIFSLPQEWLYCETWCGKKTKHKAKTIDLCNNPMTKEPKLVGAKRIVPEWTSLDEEQRRFVEGLETKRQGAQQRREGDGEGKEEL</sequence>
<dbReference type="GO" id="GO:0005788">
    <property type="term" value="C:endoplasmic reticulum lumen"/>
    <property type="evidence" value="ECO:0007669"/>
    <property type="project" value="UniProtKB-SubCell"/>
</dbReference>
<feature type="domain" description="Glucosyltransferase 24 catalytic" evidence="10">
    <location>
        <begin position="1449"/>
        <end position="1714"/>
    </location>
</feature>
<evidence type="ECO:0000256" key="5">
    <source>
        <dbReference type="ARBA" id="ARBA00023180"/>
    </source>
</evidence>
<dbReference type="Pfam" id="PF18400">
    <property type="entry name" value="Thioredoxin_12"/>
    <property type="match status" value="1"/>
</dbReference>
<dbReference type="Pfam" id="PF18404">
    <property type="entry name" value="Glyco_transf_24"/>
    <property type="match status" value="1"/>
</dbReference>
<dbReference type="InterPro" id="IPR029044">
    <property type="entry name" value="Nucleotide-diphossugar_trans"/>
</dbReference>
<keyword evidence="12" id="KW-1185">Reference proteome</keyword>
<protein>
    <submittedName>
        <fullName evidence="11">UDP-glucose glycoprotein glucosyltransferase</fullName>
    </submittedName>
</protein>
<name>A0AAX4PLG6_9CHLO</name>
<dbReference type="PANTHER" id="PTHR11226:SF0">
    <property type="entry name" value="UDP-GLUCOSE:GLYCOPROTEIN GLUCOSYLTRANSFERASE"/>
    <property type="match status" value="1"/>
</dbReference>
<evidence type="ECO:0000313" key="12">
    <source>
        <dbReference type="Proteomes" id="UP001472866"/>
    </source>
</evidence>
<evidence type="ECO:0000313" key="11">
    <source>
        <dbReference type="EMBL" id="WZN67163.1"/>
    </source>
</evidence>
<organism evidence="11 12">
    <name type="scientific">Chloropicon roscoffensis</name>
    <dbReference type="NCBI Taxonomy" id="1461544"/>
    <lineage>
        <taxon>Eukaryota</taxon>
        <taxon>Viridiplantae</taxon>
        <taxon>Chlorophyta</taxon>
        <taxon>Chloropicophyceae</taxon>
        <taxon>Chloropicales</taxon>
        <taxon>Chloropicaceae</taxon>
        <taxon>Chloropicon</taxon>
    </lineage>
</organism>
<dbReference type="Pfam" id="PF18402">
    <property type="entry name" value="Thioredoxin_14"/>
    <property type="match status" value="1"/>
</dbReference>
<dbReference type="InterPro" id="IPR009448">
    <property type="entry name" value="UDP-g_GGtrans"/>
</dbReference>
<keyword evidence="3" id="KW-0732">Signal</keyword>
<dbReference type="InterPro" id="IPR040694">
    <property type="entry name" value="UGGT_TRXL_2"/>
</dbReference>
<evidence type="ECO:0000256" key="3">
    <source>
        <dbReference type="ARBA" id="ARBA00022729"/>
    </source>
</evidence>
<feature type="domain" description="UGGT thioredoxin-like" evidence="9">
    <location>
        <begin position="533"/>
        <end position="794"/>
    </location>
</feature>
<feature type="region of interest" description="Disordered" evidence="6">
    <location>
        <begin position="1717"/>
        <end position="1741"/>
    </location>
</feature>
<comment type="subcellular location">
    <subcellularLocation>
        <location evidence="2">Endoplasmic reticulum lumen</location>
    </subcellularLocation>
</comment>
<accession>A0AAX4PLG6</accession>
<evidence type="ECO:0000256" key="2">
    <source>
        <dbReference type="ARBA" id="ARBA00004319"/>
    </source>
</evidence>
<keyword evidence="4" id="KW-0256">Endoplasmic reticulum</keyword>
<dbReference type="GO" id="GO:0003980">
    <property type="term" value="F:UDP-glucose:glycoprotein glucosyltransferase activity"/>
    <property type="evidence" value="ECO:0007669"/>
    <property type="project" value="InterPro"/>
</dbReference>
<reference evidence="11 12" key="1">
    <citation type="submission" date="2024-03" db="EMBL/GenBank/DDBJ databases">
        <title>Complete genome sequence of the green alga Chloropicon roscoffensis RCC1871.</title>
        <authorList>
            <person name="Lemieux C."/>
            <person name="Pombert J.-F."/>
            <person name="Otis C."/>
            <person name="Turmel M."/>
        </authorList>
    </citation>
    <scope>NUCLEOTIDE SEQUENCE [LARGE SCALE GENOMIC DNA]</scope>
    <source>
        <strain evidence="11 12">RCC1871</strain>
    </source>
</reference>
<dbReference type="Pfam" id="PF18401">
    <property type="entry name" value="Thioredoxin_13"/>
    <property type="match status" value="1"/>
</dbReference>
<feature type="domain" description="UGGT thioredoxin-like" evidence="7">
    <location>
        <begin position="90"/>
        <end position="266"/>
    </location>
</feature>
<evidence type="ECO:0000256" key="6">
    <source>
        <dbReference type="SAM" id="MobiDB-lite"/>
    </source>
</evidence>
<evidence type="ECO:0000259" key="8">
    <source>
        <dbReference type="Pfam" id="PF18401"/>
    </source>
</evidence>
<dbReference type="InterPro" id="IPR040497">
    <property type="entry name" value="Glyco_transf_24"/>
</dbReference>
<evidence type="ECO:0000256" key="4">
    <source>
        <dbReference type="ARBA" id="ARBA00022824"/>
    </source>
</evidence>
<feature type="region of interest" description="Disordered" evidence="6">
    <location>
        <begin position="827"/>
        <end position="848"/>
    </location>
</feature>
<dbReference type="GO" id="GO:0036503">
    <property type="term" value="P:ERAD pathway"/>
    <property type="evidence" value="ECO:0007669"/>
    <property type="project" value="TreeGrafter"/>
</dbReference>
<dbReference type="PANTHER" id="PTHR11226">
    <property type="entry name" value="UDP-GLUCOSE GLYCOPROTEIN:GLUCOSYLTRANSFERASE"/>
    <property type="match status" value="1"/>
</dbReference>
<gene>
    <name evidence="11" type="ORF">HKI87_18g87350</name>
</gene>
<dbReference type="Gene3D" id="3.90.550.10">
    <property type="entry name" value="Spore Coat Polysaccharide Biosynthesis Protein SpsA, Chain A"/>
    <property type="match status" value="1"/>
</dbReference>
<evidence type="ECO:0000259" key="9">
    <source>
        <dbReference type="Pfam" id="PF18402"/>
    </source>
</evidence>
<dbReference type="InterPro" id="IPR040693">
    <property type="entry name" value="UGGT_TRXL_1"/>
</dbReference>
<dbReference type="GO" id="GO:0051082">
    <property type="term" value="F:unfolded protein binding"/>
    <property type="evidence" value="ECO:0007669"/>
    <property type="project" value="TreeGrafter"/>
</dbReference>
<feature type="compositionally biased region" description="Polar residues" evidence="6">
    <location>
        <begin position="832"/>
        <end position="844"/>
    </location>
</feature>
<feature type="region of interest" description="Disordered" evidence="6">
    <location>
        <begin position="489"/>
        <end position="514"/>
    </location>
</feature>
<dbReference type="GO" id="GO:0018279">
    <property type="term" value="P:protein N-linked glycosylation via asparagine"/>
    <property type="evidence" value="ECO:0007669"/>
    <property type="project" value="TreeGrafter"/>
</dbReference>
<proteinExistence type="predicted"/>
<dbReference type="CDD" id="cd06432">
    <property type="entry name" value="GT8_HUGT1_C_like"/>
    <property type="match status" value="1"/>
</dbReference>
<evidence type="ECO:0000256" key="1">
    <source>
        <dbReference type="ARBA" id="ARBA00001913"/>
    </source>
</evidence>
<feature type="domain" description="UGGT thioredoxin-like" evidence="8">
    <location>
        <begin position="370"/>
        <end position="489"/>
    </location>
</feature>
<evidence type="ECO:0000259" key="7">
    <source>
        <dbReference type="Pfam" id="PF18400"/>
    </source>
</evidence>
<keyword evidence="5" id="KW-0325">Glycoprotein</keyword>
<dbReference type="InterPro" id="IPR040692">
    <property type="entry name" value="UGGT_TRXL_3"/>
</dbReference>
<dbReference type="SUPFAM" id="SSF53448">
    <property type="entry name" value="Nucleotide-diphospho-sugar transferases"/>
    <property type="match status" value="1"/>
</dbReference>
<dbReference type="EMBL" id="CP151518">
    <property type="protein sequence ID" value="WZN67163.1"/>
    <property type="molecule type" value="Genomic_DNA"/>
</dbReference>
<dbReference type="Pfam" id="PF06427">
    <property type="entry name" value="UDP-g_GGTase"/>
    <property type="match status" value="1"/>
</dbReference>
<dbReference type="Proteomes" id="UP001472866">
    <property type="component" value="Chromosome 18"/>
</dbReference>
<comment type="cofactor">
    <cofactor evidence="1">
        <name>Ca(2+)</name>
        <dbReference type="ChEBI" id="CHEBI:29108"/>
    </cofactor>
</comment>